<proteinExistence type="predicted"/>
<gene>
    <name evidence="3" type="ORF">ASTO00021_LOCUS17911</name>
</gene>
<evidence type="ECO:0000256" key="2">
    <source>
        <dbReference type="SAM" id="MobiDB-lite"/>
    </source>
</evidence>
<feature type="region of interest" description="Disordered" evidence="2">
    <location>
        <begin position="285"/>
        <end position="309"/>
    </location>
</feature>
<evidence type="ECO:0008006" key="4">
    <source>
        <dbReference type="Google" id="ProtNLM"/>
    </source>
</evidence>
<dbReference type="Pfam" id="PF02493">
    <property type="entry name" value="MORN"/>
    <property type="match status" value="9"/>
</dbReference>
<accession>A0A7S3V2S3</accession>
<organism evidence="3">
    <name type="scientific">Aplanochytrium stocchinoi</name>
    <dbReference type="NCBI Taxonomy" id="215587"/>
    <lineage>
        <taxon>Eukaryota</taxon>
        <taxon>Sar</taxon>
        <taxon>Stramenopiles</taxon>
        <taxon>Bigyra</taxon>
        <taxon>Labyrinthulomycetes</taxon>
        <taxon>Thraustochytrida</taxon>
        <taxon>Thraustochytriidae</taxon>
        <taxon>Aplanochytrium</taxon>
    </lineage>
</organism>
<dbReference type="EMBL" id="HBIN01023266">
    <property type="protein sequence ID" value="CAE0447947.1"/>
    <property type="molecule type" value="Transcribed_RNA"/>
</dbReference>
<dbReference type="Gene3D" id="2.20.110.10">
    <property type="entry name" value="Histone H3 K4-specific methyltransferase SET7/9 N-terminal domain"/>
    <property type="match status" value="4"/>
</dbReference>
<dbReference type="SUPFAM" id="SSF82185">
    <property type="entry name" value="Histone H3 K4-specific methyltransferase SET7/9 N-terminal domain"/>
    <property type="match status" value="1"/>
</dbReference>
<feature type="region of interest" description="Disordered" evidence="2">
    <location>
        <begin position="85"/>
        <end position="104"/>
    </location>
</feature>
<reference evidence="3" key="1">
    <citation type="submission" date="2021-01" db="EMBL/GenBank/DDBJ databases">
        <authorList>
            <person name="Corre E."/>
            <person name="Pelletier E."/>
            <person name="Niang G."/>
            <person name="Scheremetjew M."/>
            <person name="Finn R."/>
            <person name="Kale V."/>
            <person name="Holt S."/>
            <person name="Cochrane G."/>
            <person name="Meng A."/>
            <person name="Brown T."/>
            <person name="Cohen L."/>
        </authorList>
    </citation>
    <scope>NUCLEOTIDE SEQUENCE</scope>
    <source>
        <strain evidence="3">GSBS06</strain>
    </source>
</reference>
<keyword evidence="1" id="KW-0677">Repeat</keyword>
<dbReference type="PANTHER" id="PTHR23084:SF263">
    <property type="entry name" value="MORN REPEAT-CONTAINING PROTEIN 1"/>
    <property type="match status" value="1"/>
</dbReference>
<feature type="region of interest" description="Disordered" evidence="2">
    <location>
        <begin position="203"/>
        <end position="240"/>
    </location>
</feature>
<dbReference type="AlphaFoldDB" id="A0A7S3V2S3"/>
<protein>
    <recommendedName>
        <fullName evidence="4">MORN repeat-containing protein 5</fullName>
    </recommendedName>
</protein>
<sequence>MAPDENKHQSVNNSLRNAPVVVTEGGKKLPRKISESEIKINGTVEYDTSAKQWQFIGTWLFDSKAGTPLNFSYYFPSSSSDNNIHTLKSETGNEQDCENRSNNIKAGGNGKLKLDLPIVSNWSGTFANVVRKRRVNTVQHVNEKFEMKLQNDSEDEYVVCCHGRNKFGRFRLFGSLSRTTGKLEGVKNYVSLRICVNSISDSEESTPRVRQSKRTPKPNSLLHFGPCDSHDNGNRRKKKKCHHLIGPVAENPPRVGISREEPEAIKIENKKERAKTKIRKYLKSLNKAQPDAGVKKRKRGRPLLSRNKPKTEAAINEKLKRLIAGWNSVKGQYISLTGMLLRGEIYKGFSIGAQRNGYGICGFANGCIYEGHWLHGQMSGKGVITDASGALIYQGEFINNQISGIGTFFFPNGDRYDGEWKEGTMNGFGALEEASGKRYIGEWLKCKRNGIGKLSLPDGSYYDGEWLNDLPHGHGVLYTVGLATYNGAMELGQIHGRGVCYYNDGSRFEGIFRSGFRDGRGTYTFADGTIYEGRFRSDDMEGNGVIKMTPNVPIVLNSNCDVVVPIDDQSELRFIHLKAGFGVDGK</sequence>
<name>A0A7S3V2S3_9STRA</name>
<dbReference type="SMART" id="SM00698">
    <property type="entry name" value="MORN"/>
    <property type="match status" value="8"/>
</dbReference>
<dbReference type="InterPro" id="IPR003409">
    <property type="entry name" value="MORN"/>
</dbReference>
<evidence type="ECO:0000256" key="1">
    <source>
        <dbReference type="ARBA" id="ARBA00022737"/>
    </source>
</evidence>
<evidence type="ECO:0000313" key="3">
    <source>
        <dbReference type="EMBL" id="CAE0447947.1"/>
    </source>
</evidence>
<dbReference type="PANTHER" id="PTHR23084">
    <property type="entry name" value="PHOSPHATIDYLINOSITOL-4-PHOSPHATE 5-KINASE RELATED"/>
    <property type="match status" value="1"/>
</dbReference>